<keyword evidence="2" id="KW-1185">Reference proteome</keyword>
<gene>
    <name evidence="1" type="ORF">DJ021_08655</name>
</gene>
<comment type="caution">
    <text evidence="1">The sequence shown here is derived from an EMBL/GenBank/DDBJ whole genome shotgun (WGS) entry which is preliminary data.</text>
</comment>
<dbReference type="Proteomes" id="UP000249842">
    <property type="component" value="Unassembled WGS sequence"/>
</dbReference>
<evidence type="ECO:0000313" key="1">
    <source>
        <dbReference type="EMBL" id="RAK59871.1"/>
    </source>
</evidence>
<sequence length="277" mass="29385">MLAIVLGCGAGTSVAAQTFMPPTLTPRSSASALADAAFAPRSPVVGDDEIGRLLDRETYVAGEGLARWNSGEVQLSNRPDGPVDSLRVGVGGPMLTPGGLPFSPDRAEFAPRAYEVTVVRDWPGAVSFATDRFGVDLSPHAGVGMTSSGTSAEAGARLELSRRLDDTAKRKLQSMGVRDGASFGDQGRWYLFAAASGRAVGLNMLRNDGAWDRAGWTTDPTSTLVGDAQVGVGWRKGIVQTSLGYMHREVKGQHMVFGQDTRQDSMVAFTLSIKPRR</sequence>
<reference evidence="2" key="1">
    <citation type="submission" date="2018-05" db="EMBL/GenBank/DDBJ databases">
        <authorList>
            <person name="Li X."/>
        </authorList>
    </citation>
    <scope>NUCLEOTIDE SEQUENCE [LARGE SCALE GENOMIC DNA]</scope>
    <source>
        <strain evidence="2">HKS-05</strain>
    </source>
</reference>
<dbReference type="InterPro" id="IPR037107">
    <property type="entry name" value="Put_OMP_sf"/>
</dbReference>
<organism evidence="1 2">
    <name type="scientific">Phenylobacterium hankyongense</name>
    <dbReference type="NCBI Taxonomy" id="1813876"/>
    <lineage>
        <taxon>Bacteria</taxon>
        <taxon>Pseudomonadati</taxon>
        <taxon>Pseudomonadota</taxon>
        <taxon>Alphaproteobacteria</taxon>
        <taxon>Caulobacterales</taxon>
        <taxon>Caulobacteraceae</taxon>
        <taxon>Phenylobacterium</taxon>
    </lineage>
</organism>
<name>A0A328B0B7_9CAUL</name>
<dbReference type="Gene3D" id="2.40.128.140">
    <property type="entry name" value="Outer membrane protein"/>
    <property type="match status" value="1"/>
</dbReference>
<dbReference type="AlphaFoldDB" id="A0A328B0B7"/>
<evidence type="ECO:0000313" key="2">
    <source>
        <dbReference type="Proteomes" id="UP000249842"/>
    </source>
</evidence>
<dbReference type="Pfam" id="PF09982">
    <property type="entry name" value="LpxR"/>
    <property type="match status" value="1"/>
</dbReference>
<dbReference type="EMBL" id="QFYP01000001">
    <property type="protein sequence ID" value="RAK59871.1"/>
    <property type="molecule type" value="Genomic_DNA"/>
</dbReference>
<proteinExistence type="predicted"/>
<accession>A0A328B0B7</accession>
<dbReference type="InterPro" id="IPR018707">
    <property type="entry name" value="LpxR"/>
</dbReference>
<protein>
    <submittedName>
        <fullName evidence="1">DUF2219 domain-containing protein</fullName>
    </submittedName>
</protein>